<dbReference type="InterPro" id="IPR036812">
    <property type="entry name" value="NAD(P)_OxRdtase_dom_sf"/>
</dbReference>
<evidence type="ECO:0000256" key="1">
    <source>
        <dbReference type="ARBA" id="ARBA00022857"/>
    </source>
</evidence>
<dbReference type="EMBL" id="UHFN01000007">
    <property type="protein sequence ID" value="SUN59905.1"/>
    <property type="molecule type" value="Genomic_DNA"/>
</dbReference>
<sequence length="142" mass="16040">MNYTTLNNGVQMPTIGFGVFQIRDATTTQRVVEEAIEVGYRLIDTAEAYVGKSVPGGCRHHTIRRAFRNKPLTETDKVINRHIAKVRCRVEHVFGFIETSMKGSICRAIGKARAKTNVTLTNLLYNICRFEQIKRLGLLSRA</sequence>
<dbReference type="GO" id="GO:0006313">
    <property type="term" value="P:DNA transposition"/>
    <property type="evidence" value="ECO:0007669"/>
    <property type="project" value="InterPro"/>
</dbReference>
<proteinExistence type="predicted"/>
<evidence type="ECO:0000259" key="3">
    <source>
        <dbReference type="Pfam" id="PF01609"/>
    </source>
</evidence>
<gene>
    <name evidence="4" type="primary">dkgA</name>
    <name evidence="4" type="ORF">NCTC12224_00625</name>
</gene>
<organism evidence="4 5">
    <name type="scientific">Streptococcus hyointestinalis</name>
    <dbReference type="NCBI Taxonomy" id="1337"/>
    <lineage>
        <taxon>Bacteria</taxon>
        <taxon>Bacillati</taxon>
        <taxon>Bacillota</taxon>
        <taxon>Bacilli</taxon>
        <taxon>Lactobacillales</taxon>
        <taxon>Streptococcaceae</taxon>
        <taxon>Streptococcus</taxon>
    </lineage>
</organism>
<dbReference type="InterPro" id="IPR020471">
    <property type="entry name" value="AKR"/>
</dbReference>
<dbReference type="Gene3D" id="3.20.20.100">
    <property type="entry name" value="NADP-dependent oxidoreductase domain"/>
    <property type="match status" value="1"/>
</dbReference>
<dbReference type="AlphaFoldDB" id="A0A380K5P6"/>
<dbReference type="Pfam" id="PF01609">
    <property type="entry name" value="DDE_Tnp_1"/>
    <property type="match status" value="1"/>
</dbReference>
<keyword evidence="1" id="KW-0521">NADP</keyword>
<dbReference type="GO" id="GO:0003677">
    <property type="term" value="F:DNA binding"/>
    <property type="evidence" value="ECO:0007669"/>
    <property type="project" value="InterPro"/>
</dbReference>
<keyword evidence="2 4" id="KW-0560">Oxidoreductase</keyword>
<evidence type="ECO:0000313" key="5">
    <source>
        <dbReference type="Proteomes" id="UP000254924"/>
    </source>
</evidence>
<feature type="domain" description="Transposase IS4-like" evidence="3">
    <location>
        <begin position="51"/>
        <end position="127"/>
    </location>
</feature>
<dbReference type="GO" id="GO:0050580">
    <property type="term" value="F:2,5-didehydrogluconate reductase activity"/>
    <property type="evidence" value="ECO:0007669"/>
    <property type="project" value="UniProtKB-EC"/>
</dbReference>
<dbReference type="PANTHER" id="PTHR43827">
    <property type="entry name" value="2,5-DIKETO-D-GLUCONIC ACID REDUCTASE"/>
    <property type="match status" value="1"/>
</dbReference>
<name>A0A380K5P6_9STRE</name>
<protein>
    <submittedName>
        <fullName evidence="4">Transposase, IS4</fullName>
        <ecNumber evidence="4">1.1.1.274</ecNumber>
    </submittedName>
</protein>
<keyword evidence="5" id="KW-1185">Reference proteome</keyword>
<dbReference type="SUPFAM" id="SSF51430">
    <property type="entry name" value="NAD(P)-linked oxidoreductase"/>
    <property type="match status" value="1"/>
</dbReference>
<dbReference type="GO" id="GO:0004803">
    <property type="term" value="F:transposase activity"/>
    <property type="evidence" value="ECO:0007669"/>
    <property type="project" value="InterPro"/>
</dbReference>
<dbReference type="Proteomes" id="UP000254924">
    <property type="component" value="Unassembled WGS sequence"/>
</dbReference>
<reference evidence="4 5" key="1">
    <citation type="submission" date="2018-06" db="EMBL/GenBank/DDBJ databases">
        <authorList>
            <consortium name="Pathogen Informatics"/>
            <person name="Doyle S."/>
        </authorList>
    </citation>
    <scope>NUCLEOTIDE SEQUENCE [LARGE SCALE GENOMIC DNA]</scope>
    <source>
        <strain evidence="4 5">NCTC12224</strain>
    </source>
</reference>
<dbReference type="InterPro" id="IPR002559">
    <property type="entry name" value="Transposase_11"/>
</dbReference>
<dbReference type="EC" id="1.1.1.274" evidence="4"/>
<dbReference type="PANTHER" id="PTHR43827:SF3">
    <property type="entry name" value="NADP-DEPENDENT OXIDOREDUCTASE DOMAIN-CONTAINING PROTEIN"/>
    <property type="match status" value="1"/>
</dbReference>
<evidence type="ECO:0000313" key="4">
    <source>
        <dbReference type="EMBL" id="SUN59905.1"/>
    </source>
</evidence>
<accession>A0A380K5P6</accession>
<evidence type="ECO:0000256" key="2">
    <source>
        <dbReference type="ARBA" id="ARBA00023002"/>
    </source>
</evidence>